<gene>
    <name evidence="2" type="ORF">Xvie_03468</name>
</gene>
<dbReference type="EMBL" id="MUBJ01000024">
    <property type="protein sequence ID" value="OTA14764.1"/>
    <property type="molecule type" value="Genomic_DNA"/>
</dbReference>
<feature type="chain" id="PRO_5012847603" description="Lipoprotein" evidence="1">
    <location>
        <begin position="20"/>
        <end position="79"/>
    </location>
</feature>
<dbReference type="Proteomes" id="UP000194350">
    <property type="component" value="Unassembled WGS sequence"/>
</dbReference>
<comment type="caution">
    <text evidence="2">The sequence shown here is derived from an EMBL/GenBank/DDBJ whole genome shotgun (WGS) entry which is preliminary data.</text>
</comment>
<feature type="signal peptide" evidence="1">
    <location>
        <begin position="1"/>
        <end position="19"/>
    </location>
</feature>
<proteinExistence type="predicted"/>
<reference evidence="2 3" key="1">
    <citation type="submission" date="2016-10" db="EMBL/GenBank/DDBJ databases">
        <title>Systematic genetic and metabolomic analysis of Xenorhabdus and Photorhabdus spp., highlights the requirements for a dual symbiotic and pathogenic life style.</title>
        <authorList>
            <person name="Tobias N.J."/>
            <person name="Wolff H."/>
            <person name="Djahanschiri B."/>
            <person name="Pidot S.J."/>
            <person name="Stinear T.P."/>
            <person name="Ebersberger I."/>
            <person name="Bode H.B."/>
        </authorList>
    </citation>
    <scope>NUCLEOTIDE SEQUENCE [LARGE SCALE GENOMIC DNA]</scope>
    <source>
        <strain evidence="2 3">DSM 22392</strain>
    </source>
</reference>
<name>A0A1Y2SAL6_9GAMM</name>
<dbReference type="PROSITE" id="PS51257">
    <property type="entry name" value="PROKAR_LIPOPROTEIN"/>
    <property type="match status" value="1"/>
</dbReference>
<evidence type="ECO:0000313" key="2">
    <source>
        <dbReference type="EMBL" id="OTA14764.1"/>
    </source>
</evidence>
<dbReference type="RefSeq" id="WP_086110382.1">
    <property type="nucleotide sequence ID" value="NZ_CAWNGD010000067.1"/>
</dbReference>
<dbReference type="OrthoDB" id="9953839at2"/>
<sequence>MLKKYFALLVIAASLASCTIVDHPRQTKQKEEKNYDDIAVYVKDGLYKCEYMVAVGSGAGYGPTIVDNGKILLKSRQNR</sequence>
<evidence type="ECO:0000256" key="1">
    <source>
        <dbReference type="SAM" id="SignalP"/>
    </source>
</evidence>
<protein>
    <recommendedName>
        <fullName evidence="4">Lipoprotein</fullName>
    </recommendedName>
</protein>
<organism evidence="2 3">
    <name type="scientific">Xenorhabdus vietnamensis</name>
    <dbReference type="NCBI Taxonomy" id="351656"/>
    <lineage>
        <taxon>Bacteria</taxon>
        <taxon>Pseudomonadati</taxon>
        <taxon>Pseudomonadota</taxon>
        <taxon>Gammaproteobacteria</taxon>
        <taxon>Enterobacterales</taxon>
        <taxon>Morganellaceae</taxon>
        <taxon>Xenorhabdus</taxon>
    </lineage>
</organism>
<evidence type="ECO:0008006" key="4">
    <source>
        <dbReference type="Google" id="ProtNLM"/>
    </source>
</evidence>
<keyword evidence="1" id="KW-0732">Signal</keyword>
<dbReference type="AlphaFoldDB" id="A0A1Y2SAL6"/>
<evidence type="ECO:0000313" key="3">
    <source>
        <dbReference type="Proteomes" id="UP000194350"/>
    </source>
</evidence>
<keyword evidence="3" id="KW-1185">Reference proteome</keyword>
<accession>A0A1Y2SAL6</accession>